<dbReference type="RefSeq" id="WP_344278912.1">
    <property type="nucleotide sequence ID" value="NZ_BAAAKV010000038.1"/>
</dbReference>
<keyword evidence="2" id="KW-0328">Glycosyltransferase</keyword>
<accession>A0ABN1UY20</accession>
<evidence type="ECO:0000256" key="1">
    <source>
        <dbReference type="ARBA" id="ARBA00006962"/>
    </source>
</evidence>
<protein>
    <submittedName>
        <fullName evidence="6">DUF1205 domain-containing protein</fullName>
    </submittedName>
</protein>
<reference evidence="6 7" key="1">
    <citation type="journal article" date="2019" name="Int. J. Syst. Evol. Microbiol.">
        <title>The Global Catalogue of Microorganisms (GCM) 10K type strain sequencing project: providing services to taxonomists for standard genome sequencing and annotation.</title>
        <authorList>
            <consortium name="The Broad Institute Genomics Platform"/>
            <consortium name="The Broad Institute Genome Sequencing Center for Infectious Disease"/>
            <person name="Wu L."/>
            <person name="Ma J."/>
        </authorList>
    </citation>
    <scope>NUCLEOTIDE SEQUENCE [LARGE SCALE GENOMIC DNA]</scope>
    <source>
        <strain evidence="6 7">JCM 12696</strain>
    </source>
</reference>
<dbReference type="Gene3D" id="3.40.50.2000">
    <property type="entry name" value="Glycogen Phosphorylase B"/>
    <property type="match status" value="2"/>
</dbReference>
<organism evidence="6 7">
    <name type="scientific">Streptomyces hebeiensis</name>
    <dbReference type="NCBI Taxonomy" id="229486"/>
    <lineage>
        <taxon>Bacteria</taxon>
        <taxon>Bacillati</taxon>
        <taxon>Actinomycetota</taxon>
        <taxon>Actinomycetes</taxon>
        <taxon>Kitasatosporales</taxon>
        <taxon>Streptomycetaceae</taxon>
        <taxon>Streptomyces</taxon>
    </lineage>
</organism>
<comment type="caution">
    <text evidence="6">The sequence shown here is derived from an EMBL/GenBank/DDBJ whole genome shotgun (WGS) entry which is preliminary data.</text>
</comment>
<dbReference type="PANTHER" id="PTHR48050:SF13">
    <property type="entry name" value="STEROL 3-BETA-GLUCOSYLTRANSFERASE UGT80A2"/>
    <property type="match status" value="1"/>
</dbReference>
<comment type="similarity">
    <text evidence="1">Belongs to the glycosyltransferase 28 family.</text>
</comment>
<dbReference type="Pfam" id="PF06722">
    <property type="entry name" value="EryCIII-like_C"/>
    <property type="match status" value="1"/>
</dbReference>
<keyword evidence="3" id="KW-0808">Transferase</keyword>
<dbReference type="InterPro" id="IPR050426">
    <property type="entry name" value="Glycosyltransferase_28"/>
</dbReference>
<evidence type="ECO:0000313" key="6">
    <source>
        <dbReference type="EMBL" id="GAA1180560.1"/>
    </source>
</evidence>
<feature type="domain" description="Erythromycin biosynthesis protein CIII-like C-terminal" evidence="4">
    <location>
        <begin position="271"/>
        <end position="406"/>
    </location>
</feature>
<evidence type="ECO:0000259" key="4">
    <source>
        <dbReference type="Pfam" id="PF06722"/>
    </source>
</evidence>
<dbReference type="SUPFAM" id="SSF53756">
    <property type="entry name" value="UDP-Glycosyltransferase/glycogen phosphorylase"/>
    <property type="match status" value="1"/>
</dbReference>
<dbReference type="PANTHER" id="PTHR48050">
    <property type="entry name" value="STEROL 3-BETA-GLUCOSYLTRANSFERASE"/>
    <property type="match status" value="1"/>
</dbReference>
<dbReference type="InterPro" id="IPR010610">
    <property type="entry name" value="EryCIII-like_C"/>
</dbReference>
<dbReference type="InterPro" id="IPR048284">
    <property type="entry name" value="EryCIII-like_N"/>
</dbReference>
<dbReference type="Pfam" id="PF21036">
    <property type="entry name" value="EryCIII-like_N"/>
    <property type="match status" value="1"/>
</dbReference>
<evidence type="ECO:0000256" key="2">
    <source>
        <dbReference type="ARBA" id="ARBA00022676"/>
    </source>
</evidence>
<feature type="domain" description="Erythromycin biosynthesis protein CIII-like N-terminal" evidence="5">
    <location>
        <begin position="23"/>
        <end position="227"/>
    </location>
</feature>
<sequence length="417" mass="44353">MRVLITTLGSPSHGRAQLPLARALAAAGHEVRVATTQKLAPVFEQDDVQVTTCIEDFDPSEAIKPHLAELAELADADVEERQAFMTRLITQAVSGPMARPILDAVRPVAQEFRPDLILRDGMDVSAIVIAEQLGVPCLTTPSGAVNVLDPAAILPGLNALREENGLPADEDPRSVVRHGRVDYVPPAFTFARHLPASPLAYRQTVDVDRHSVLPAWVAELPADRPLVFAAIGTALPVFGATKDAEKDKDAAPPVPIPLPDPAATLRDIIGAARLLDECTVVVSTSGVAVDTDDVPAHVHITEGLPQPLLLESVDLFLTHGGFNSIRESLRTGTPLAVLPQFADQYDNARRVQELGIGREITDRTPEGIAAVCREVLADPGSRARARQAHLAMLTLPDVDSAVPDLEKIAGQAAASAS</sequence>
<keyword evidence="7" id="KW-1185">Reference proteome</keyword>
<dbReference type="EMBL" id="BAAAKV010000038">
    <property type="protein sequence ID" value="GAA1180560.1"/>
    <property type="molecule type" value="Genomic_DNA"/>
</dbReference>
<evidence type="ECO:0000259" key="5">
    <source>
        <dbReference type="Pfam" id="PF21036"/>
    </source>
</evidence>
<dbReference type="InterPro" id="IPR002213">
    <property type="entry name" value="UDP_glucos_trans"/>
</dbReference>
<dbReference type="CDD" id="cd03784">
    <property type="entry name" value="GT1_Gtf-like"/>
    <property type="match status" value="1"/>
</dbReference>
<gene>
    <name evidence="6" type="ORF">GCM10009654_42210</name>
</gene>
<dbReference type="Proteomes" id="UP001501371">
    <property type="component" value="Unassembled WGS sequence"/>
</dbReference>
<evidence type="ECO:0000256" key="3">
    <source>
        <dbReference type="ARBA" id="ARBA00022679"/>
    </source>
</evidence>
<evidence type="ECO:0000313" key="7">
    <source>
        <dbReference type="Proteomes" id="UP001501371"/>
    </source>
</evidence>
<proteinExistence type="inferred from homology"/>
<name>A0ABN1UY20_9ACTN</name>